<dbReference type="InterPro" id="IPR042525">
    <property type="entry name" value="Rad52_Rad59_Rad22_sf"/>
</dbReference>
<comment type="similarity">
    <text evidence="1">Belongs to the RAD52 family.</text>
</comment>
<dbReference type="GO" id="GO:0003697">
    <property type="term" value="F:single-stranded DNA binding"/>
    <property type="evidence" value="ECO:0007669"/>
    <property type="project" value="UniProtKB-ARBA"/>
</dbReference>
<feature type="region of interest" description="Disordered" evidence="9">
    <location>
        <begin position="79"/>
        <end position="108"/>
    </location>
</feature>
<feature type="compositionally biased region" description="Polar residues" evidence="9">
    <location>
        <begin position="82"/>
        <end position="98"/>
    </location>
</feature>
<dbReference type="SUPFAM" id="SSF54768">
    <property type="entry name" value="dsRNA-binding domain-like"/>
    <property type="match status" value="1"/>
</dbReference>
<keyword evidence="8" id="KW-0175">Coiled coil</keyword>
<sequence length="939" mass="99703">MGAGSKKKNRTGSTGTAVPATSGPATPPVKVQPRAPSRERDDGLEERRREVSASVIAQMKNDIKQKDEQIRVLLSQRRDSLDTLQSPGSVTQSATSDAPSPAVSDMTVSNQNSKDLANLNSQISTLSQSCALLSTQNAELQSTLTAEQTKAATLTAEQKKAAEQLAILESQLVSVSKADADNKAQIKALEAHASQQAKTIADLRDKLAAASASSANQQQTAANADAKKIKSLEAQILQLQEMVKTREIEMHAGIVERDRLTKDGKEKATLIATLKKTIMDMESGVTKVLQGPVSSALKLGVISKDIHRFSQQHWAPDASVSTCSMSACETKFGLIQRKHHCRSAQKMKLSIANHKYDANGVETRSTAGKPAPVTATFGQTPFSSEERQRIDANLRKPLAPEYLTTRAGPGGSKLSYIEGHKVVSLAQEIFGFDGWSHSIVHTDIDFVDTTRDGTCVSIGVSTIVRVTLKDGTSHEDVGYGSIENAKSKGMAFEKAKKESVTDGIKRALRSFGNALGNCVYDKRILMNINKMPKMAPITFTDAMAYRGAEFDPSKWASPTVNVSAGSNSKIEDSDEFDGLIFPADVETYSEAFLTEGHDVKSSSIVSSFTFGNQPQAAHNPPQPIIQSSIPYNSAAVANGPKNGSASVPVQFNQHSSSTVAKTAQMPQHQHNQQHHQHQHQPQANQPLIRPAPPAVNNRSMPRPPNTNLSTAPSPAQNASNGNVNPGSTSAPFPNQSNTYTDGAMSATSTALNRNSVPSPHAGLKEDRIILPHPKASPTGQSKTFSSHQPGFQATNMRPPHMNVGGPVNNPVLGNVIAQGSPGIQRSMSSPGTGGPSHANANSNGHSGASPANNAFTNGKRPLQQSVSQTDAPGYSTPNHQNQGHAPPAGSDVRNHPGFGNNAMSGGAANINRPSNAPAGAGNNGAQFQYATNQVKKQKM</sequence>
<feature type="compositionally biased region" description="Polar residues" evidence="9">
    <location>
        <begin position="821"/>
        <end position="830"/>
    </location>
</feature>
<protein>
    <recommendedName>
        <fullName evidence="10">FYVE zinc finger domain-containing protein</fullName>
    </recommendedName>
</protein>
<feature type="compositionally biased region" description="Low complexity" evidence="9">
    <location>
        <begin position="915"/>
        <end position="925"/>
    </location>
</feature>
<keyword evidence="6" id="KW-0233">DNA recombination</keyword>
<dbReference type="GO" id="GO:0045002">
    <property type="term" value="P:double-strand break repair via single-strand annealing"/>
    <property type="evidence" value="ECO:0007669"/>
    <property type="project" value="TreeGrafter"/>
</dbReference>
<keyword evidence="7" id="KW-0234">DNA repair</keyword>
<keyword evidence="12" id="KW-1185">Reference proteome</keyword>
<dbReference type="OrthoDB" id="206565at2759"/>
<name>A0A507FJQ5_9FUNG</name>
<dbReference type="InterPro" id="IPR007232">
    <property type="entry name" value="Rad52_Rad59_Rad22"/>
</dbReference>
<feature type="region of interest" description="Disordered" evidence="9">
    <location>
        <begin position="363"/>
        <end position="386"/>
    </location>
</feature>
<dbReference type="PANTHER" id="PTHR12132">
    <property type="entry name" value="DNA REPAIR AND RECOMBINATION PROTEIN RAD52, RAD59"/>
    <property type="match status" value="1"/>
</dbReference>
<dbReference type="GO" id="GO:0006312">
    <property type="term" value="P:mitotic recombination"/>
    <property type="evidence" value="ECO:0007669"/>
    <property type="project" value="TreeGrafter"/>
</dbReference>
<evidence type="ECO:0000256" key="1">
    <source>
        <dbReference type="ARBA" id="ARBA00006638"/>
    </source>
</evidence>
<feature type="compositionally biased region" description="Polar residues" evidence="9">
    <location>
        <begin position="705"/>
        <end position="742"/>
    </location>
</feature>
<dbReference type="InterPro" id="IPR000306">
    <property type="entry name" value="Znf_FYVE"/>
</dbReference>
<keyword evidence="5" id="KW-0862">Zinc</keyword>
<dbReference type="GO" id="GO:0008270">
    <property type="term" value="F:zinc ion binding"/>
    <property type="evidence" value="ECO:0007669"/>
    <property type="project" value="UniProtKB-KW"/>
</dbReference>
<dbReference type="InterPro" id="IPR011011">
    <property type="entry name" value="Znf_FYVE_PHD"/>
</dbReference>
<organism evidence="11 12">
    <name type="scientific">Chytriomyces confervae</name>
    <dbReference type="NCBI Taxonomy" id="246404"/>
    <lineage>
        <taxon>Eukaryota</taxon>
        <taxon>Fungi</taxon>
        <taxon>Fungi incertae sedis</taxon>
        <taxon>Chytridiomycota</taxon>
        <taxon>Chytridiomycota incertae sedis</taxon>
        <taxon>Chytridiomycetes</taxon>
        <taxon>Chytridiales</taxon>
        <taxon>Chytriomycetaceae</taxon>
        <taxon>Chytriomyces</taxon>
    </lineage>
</organism>
<feature type="compositionally biased region" description="Polar residues" evidence="9">
    <location>
        <begin position="641"/>
        <end position="661"/>
    </location>
</feature>
<dbReference type="Pfam" id="PF04098">
    <property type="entry name" value="Rad52_Rad22"/>
    <property type="match status" value="1"/>
</dbReference>
<evidence type="ECO:0000313" key="12">
    <source>
        <dbReference type="Proteomes" id="UP000320333"/>
    </source>
</evidence>
<dbReference type="Gene3D" id="3.30.40.10">
    <property type="entry name" value="Zinc/RING finger domain, C3HC4 (zinc finger)"/>
    <property type="match status" value="1"/>
</dbReference>
<evidence type="ECO:0000256" key="9">
    <source>
        <dbReference type="SAM" id="MobiDB-lite"/>
    </source>
</evidence>
<feature type="compositionally biased region" description="Basic and acidic residues" evidence="9">
    <location>
        <begin position="36"/>
        <end position="51"/>
    </location>
</feature>
<evidence type="ECO:0000256" key="2">
    <source>
        <dbReference type="ARBA" id="ARBA00022723"/>
    </source>
</evidence>
<feature type="compositionally biased region" description="Polar residues" evidence="9">
    <location>
        <begin position="926"/>
        <end position="939"/>
    </location>
</feature>
<dbReference type="InterPro" id="IPR041247">
    <property type="entry name" value="Rad52_fam"/>
</dbReference>
<dbReference type="FunFam" id="3.30.390.80:FF:000001">
    <property type="entry name" value="DNA repair protein RAD52 homolog"/>
    <property type="match status" value="1"/>
</dbReference>
<dbReference type="SUPFAM" id="SSF57903">
    <property type="entry name" value="FYVE/PHD zinc finger"/>
    <property type="match status" value="1"/>
</dbReference>
<evidence type="ECO:0000256" key="3">
    <source>
        <dbReference type="ARBA" id="ARBA00022763"/>
    </source>
</evidence>
<evidence type="ECO:0000313" key="11">
    <source>
        <dbReference type="EMBL" id="TPX75865.1"/>
    </source>
</evidence>
<proteinExistence type="inferred from homology"/>
<dbReference type="GO" id="GO:0005634">
    <property type="term" value="C:nucleus"/>
    <property type="evidence" value="ECO:0007669"/>
    <property type="project" value="TreeGrafter"/>
</dbReference>
<feature type="region of interest" description="Disordered" evidence="9">
    <location>
        <begin position="811"/>
        <end position="939"/>
    </location>
</feature>
<gene>
    <name evidence="11" type="ORF">CcCBS67573_g02845</name>
</gene>
<dbReference type="PANTHER" id="PTHR12132:SF1">
    <property type="entry name" value="DNA REPAIR PROTEIN RAD52 HOMOLOG"/>
    <property type="match status" value="1"/>
</dbReference>
<dbReference type="Proteomes" id="UP000320333">
    <property type="component" value="Unassembled WGS sequence"/>
</dbReference>
<dbReference type="GO" id="GO:0000724">
    <property type="term" value="P:double-strand break repair via homologous recombination"/>
    <property type="evidence" value="ECO:0007669"/>
    <property type="project" value="TreeGrafter"/>
</dbReference>
<dbReference type="STRING" id="246404.A0A507FJQ5"/>
<keyword evidence="3" id="KW-0227">DNA damage</keyword>
<feature type="coiled-coil region" evidence="8">
    <location>
        <begin position="137"/>
        <end position="249"/>
    </location>
</feature>
<feature type="region of interest" description="Disordered" evidence="9">
    <location>
        <begin position="1"/>
        <end position="62"/>
    </location>
</feature>
<feature type="compositionally biased region" description="Basic residues" evidence="9">
    <location>
        <begin position="1"/>
        <end position="10"/>
    </location>
</feature>
<feature type="region of interest" description="Disordered" evidence="9">
    <location>
        <begin position="635"/>
        <end position="742"/>
    </location>
</feature>
<evidence type="ECO:0000256" key="7">
    <source>
        <dbReference type="ARBA" id="ARBA00023204"/>
    </source>
</evidence>
<evidence type="ECO:0000256" key="6">
    <source>
        <dbReference type="ARBA" id="ARBA00023172"/>
    </source>
</evidence>
<feature type="domain" description="FYVE zinc finger" evidence="10">
    <location>
        <begin position="309"/>
        <end position="366"/>
    </location>
</feature>
<keyword evidence="2" id="KW-0479">Metal-binding</keyword>
<dbReference type="EMBL" id="QEAP01000065">
    <property type="protein sequence ID" value="TPX75865.1"/>
    <property type="molecule type" value="Genomic_DNA"/>
</dbReference>
<feature type="compositionally biased region" description="Polar residues" evidence="9">
    <location>
        <begin position="838"/>
        <end position="883"/>
    </location>
</feature>
<dbReference type="AlphaFoldDB" id="A0A507FJQ5"/>
<evidence type="ECO:0000256" key="8">
    <source>
        <dbReference type="SAM" id="Coils"/>
    </source>
</evidence>
<reference evidence="11 12" key="1">
    <citation type="journal article" date="2019" name="Sci. Rep.">
        <title>Comparative genomics of chytrid fungi reveal insights into the obligate biotrophic and pathogenic lifestyle of Synchytrium endobioticum.</title>
        <authorList>
            <person name="van de Vossenberg B.T.L.H."/>
            <person name="Warris S."/>
            <person name="Nguyen H.D.T."/>
            <person name="van Gent-Pelzer M.P.E."/>
            <person name="Joly D.L."/>
            <person name="van de Geest H.C."/>
            <person name="Bonants P.J.M."/>
            <person name="Smith D.S."/>
            <person name="Levesque C.A."/>
            <person name="van der Lee T.A.J."/>
        </authorList>
    </citation>
    <scope>NUCLEOTIDE SEQUENCE [LARGE SCALE GENOMIC DNA]</scope>
    <source>
        <strain evidence="11 12">CBS 675.73</strain>
    </source>
</reference>
<dbReference type="Gene3D" id="3.30.390.80">
    <property type="entry name" value="DNA repair protein Rad52/59/22"/>
    <property type="match status" value="1"/>
</dbReference>
<dbReference type="InterPro" id="IPR013083">
    <property type="entry name" value="Znf_RING/FYVE/PHD"/>
</dbReference>
<evidence type="ECO:0000256" key="4">
    <source>
        <dbReference type="ARBA" id="ARBA00022771"/>
    </source>
</evidence>
<comment type="caution">
    <text evidence="11">The sequence shown here is derived from an EMBL/GenBank/DDBJ whole genome shotgun (WGS) entry which is preliminary data.</text>
</comment>
<evidence type="ECO:0000256" key="5">
    <source>
        <dbReference type="ARBA" id="ARBA00022833"/>
    </source>
</evidence>
<keyword evidence="4" id="KW-0863">Zinc-finger</keyword>
<accession>A0A507FJQ5</accession>
<evidence type="ECO:0000259" key="10">
    <source>
        <dbReference type="SMART" id="SM00064"/>
    </source>
</evidence>
<dbReference type="SMART" id="SM00064">
    <property type="entry name" value="FYVE"/>
    <property type="match status" value="1"/>
</dbReference>